<dbReference type="SMART" id="SM01231">
    <property type="entry name" value="H-kinase_dim"/>
    <property type="match status" value="1"/>
</dbReference>
<feature type="domain" description="Histidine kinase" evidence="10">
    <location>
        <begin position="1670"/>
        <end position="1903"/>
    </location>
</feature>
<evidence type="ECO:0000256" key="7">
    <source>
        <dbReference type="PROSITE-ProRule" id="PRU00110"/>
    </source>
</evidence>
<organism evidence="14 15">
    <name type="scientific">Spartinivicinus poritis</name>
    <dbReference type="NCBI Taxonomy" id="2994640"/>
    <lineage>
        <taxon>Bacteria</taxon>
        <taxon>Pseudomonadati</taxon>
        <taxon>Pseudomonadota</taxon>
        <taxon>Gammaproteobacteria</taxon>
        <taxon>Oceanospirillales</taxon>
        <taxon>Zooshikellaceae</taxon>
        <taxon>Spartinivicinus</taxon>
    </lineage>
</organism>
<evidence type="ECO:0000259" key="10">
    <source>
        <dbReference type="PROSITE" id="PS50109"/>
    </source>
</evidence>
<dbReference type="InterPro" id="IPR004358">
    <property type="entry name" value="Sig_transdc_His_kin-like_C"/>
</dbReference>
<dbReference type="SMART" id="SM00387">
    <property type="entry name" value="HATPase_c"/>
    <property type="match status" value="1"/>
</dbReference>
<feature type="region of interest" description="Disordered" evidence="9">
    <location>
        <begin position="600"/>
        <end position="621"/>
    </location>
</feature>
<keyword evidence="15" id="KW-1185">Reference proteome</keyword>
<evidence type="ECO:0000256" key="6">
    <source>
        <dbReference type="ARBA" id="ARBA00023012"/>
    </source>
</evidence>
<feature type="compositionally biased region" description="Low complexity" evidence="9">
    <location>
        <begin position="663"/>
        <end position="673"/>
    </location>
</feature>
<feature type="domain" description="HPt" evidence="13">
    <location>
        <begin position="682"/>
        <end position="789"/>
    </location>
</feature>
<dbReference type="SUPFAM" id="SSF52172">
    <property type="entry name" value="CheY-like"/>
    <property type="match status" value="1"/>
</dbReference>
<dbReference type="PROSITE" id="PS50894">
    <property type="entry name" value="HPT"/>
    <property type="match status" value="4"/>
</dbReference>
<dbReference type="InterPro" id="IPR003594">
    <property type="entry name" value="HATPase_dom"/>
</dbReference>
<dbReference type="PROSITE" id="PS50109">
    <property type="entry name" value="HIS_KIN"/>
    <property type="match status" value="1"/>
</dbReference>
<comment type="caution">
    <text evidence="14">The sequence shown here is derived from an EMBL/GenBank/DDBJ whole genome shotgun (WGS) entry which is preliminary data.</text>
</comment>
<dbReference type="PROSITE" id="PS50110">
    <property type="entry name" value="RESPONSE_REGULATORY"/>
    <property type="match status" value="1"/>
</dbReference>
<dbReference type="InterPro" id="IPR058661">
    <property type="entry name" value="FimL_2nd"/>
</dbReference>
<proteinExistence type="predicted"/>
<name>A0ABT5UDZ4_9GAMM</name>
<dbReference type="InterPro" id="IPR036641">
    <property type="entry name" value="HPT_dom_sf"/>
</dbReference>
<feature type="domain" description="HPt" evidence="13">
    <location>
        <begin position="1394"/>
        <end position="1498"/>
    </location>
</feature>
<evidence type="ECO:0000256" key="5">
    <source>
        <dbReference type="ARBA" id="ARBA00022777"/>
    </source>
</evidence>
<dbReference type="Gene3D" id="3.40.50.2300">
    <property type="match status" value="1"/>
</dbReference>
<dbReference type="CDD" id="cd16916">
    <property type="entry name" value="HATPase_CheA-like"/>
    <property type="match status" value="1"/>
</dbReference>
<feature type="compositionally biased region" description="Low complexity" evidence="9">
    <location>
        <begin position="826"/>
        <end position="844"/>
    </location>
</feature>
<evidence type="ECO:0000256" key="4">
    <source>
        <dbReference type="ARBA" id="ARBA00022679"/>
    </source>
</evidence>
<dbReference type="Gene3D" id="1.20.120.160">
    <property type="entry name" value="HPT domain"/>
    <property type="match status" value="6"/>
</dbReference>
<feature type="region of interest" description="Disordered" evidence="9">
    <location>
        <begin position="1199"/>
        <end position="1219"/>
    </location>
</feature>
<keyword evidence="6" id="KW-0902">Two-component regulatory system</keyword>
<evidence type="ECO:0000256" key="3">
    <source>
        <dbReference type="ARBA" id="ARBA00022553"/>
    </source>
</evidence>
<evidence type="ECO:0000259" key="12">
    <source>
        <dbReference type="PROSITE" id="PS50851"/>
    </source>
</evidence>
<dbReference type="InterPro" id="IPR001789">
    <property type="entry name" value="Sig_transdc_resp-reg_receiver"/>
</dbReference>
<feature type="modified residue" description="Phosphohistidine" evidence="7">
    <location>
        <position position="1270"/>
    </location>
</feature>
<dbReference type="Gene3D" id="2.30.30.40">
    <property type="entry name" value="SH3 Domains"/>
    <property type="match status" value="1"/>
</dbReference>
<feature type="modified residue" description="Phosphohistidine" evidence="7">
    <location>
        <position position="729"/>
    </location>
</feature>
<dbReference type="PANTHER" id="PTHR43395:SF8">
    <property type="entry name" value="HISTIDINE KINASE"/>
    <property type="match status" value="1"/>
</dbReference>
<dbReference type="InterPro" id="IPR036890">
    <property type="entry name" value="HATPase_C_sf"/>
</dbReference>
<dbReference type="InterPro" id="IPR011006">
    <property type="entry name" value="CheY-like_superfamily"/>
</dbReference>
<feature type="domain" description="HPt" evidence="13">
    <location>
        <begin position="1223"/>
        <end position="1327"/>
    </location>
</feature>
<dbReference type="Gene3D" id="3.30.565.10">
    <property type="entry name" value="Histidine kinase-like ATPase, C-terminal domain"/>
    <property type="match status" value="1"/>
</dbReference>
<dbReference type="Pfam" id="PF01584">
    <property type="entry name" value="CheW"/>
    <property type="match status" value="1"/>
</dbReference>
<dbReference type="Pfam" id="PF00072">
    <property type="entry name" value="Response_reg"/>
    <property type="match status" value="1"/>
</dbReference>
<feature type="compositionally biased region" description="Acidic residues" evidence="9">
    <location>
        <begin position="1199"/>
        <end position="1217"/>
    </location>
</feature>
<evidence type="ECO:0000313" key="15">
    <source>
        <dbReference type="Proteomes" id="UP001528823"/>
    </source>
</evidence>
<evidence type="ECO:0000259" key="11">
    <source>
        <dbReference type="PROSITE" id="PS50110"/>
    </source>
</evidence>
<dbReference type="SUPFAM" id="SSF55874">
    <property type="entry name" value="ATPase domain of HSP90 chaperone/DNA topoisomerase II/histidine kinase"/>
    <property type="match status" value="1"/>
</dbReference>
<dbReference type="PANTHER" id="PTHR43395">
    <property type="entry name" value="SENSOR HISTIDINE KINASE CHEA"/>
    <property type="match status" value="1"/>
</dbReference>
<dbReference type="CDD" id="cd17546">
    <property type="entry name" value="REC_hyHK_CKI1_RcsC-like"/>
    <property type="match status" value="1"/>
</dbReference>
<sequence length="2193" mass="243533">MGDRHDYVALDWVKPEIDEELKRARQALEAFVENPQDLTRMRFCLNHIHHVHGTLQMVEFYGAALLAEEMEALAQALLNNTARSITEAQEVLMQSILQLPMYLDRVQSGRRDLPVILLPILNDIRAARGEKLLSETSLFSPTLEHKYPKLKPAAVQKLKGESFDTLLKKLRQMYQFALIGVLRDQHMAENLNYMVKVFGRLEQLFLKTPLGQLWWIAKGVIEGIANGSIHNGSSVRSLLRQVEHEIKRVVDEGPEALNEPAPDDLIKNLLYYVAKSDNETQRIREIKDKFNLDDALPSEQTIIAERDALAGPDKEAVGSVVEVLIEELVEVKEALDLFVRDANKEAEHLKKQLPTLKRISDTVGVLGLGIPRKVLVEQTEIIEALANNERPLEDNTLMDVAGALLYVEATLSGMLQEPLAKEGEEGKEALIPASKITEVHGAVIREARNGLEQGKDAIIEFIASQWDHEKLKDVPLLLDEVRGGLAMIPLERASILIAACQRYVQLDLLVKKAIPQWQALDTLADAITSVEYYLERLTEDNVAQNELILDVAEESLMHLGFSKAELRGEEPLAPVEIAREPEVEEGEEFDVEGLISDEMEPGKPVAKEEQPSELETGEEITAEELPELPEEVETAEEVEFTLEDEALEAEPVAEEQPVEEAPAEQAAAPAVEEPVAEVEEEDDLIDDEVIEIFIEEAGEVQETITEYFPQWQANPGDNNALTEVRRSFHTLKGSGRLVGATVVGELAWSVENMLNRVIDGTIETSDALYSIIERVRLTLPSLVDDFEHRRQKLTPVVESLMAEAEAYSKGLPYEAPAHIGEAEGVPSQKESQAAEAEEAAAPSEETGRPSAEELEETEEVDPILLEIFQNEAESHIKTVGQFIDHCRAYNEPQPISDELPRALHTLKGSAHMAGVEPIALLAGPLETLVIDLRNHMIKADEEVVNLLDEANSLFEASVPQAGKTAPFSQPQLETFLNRVAQLQQDKITKVVEGELLGEPRETSGFNFLAEGMELLLDAGEILHQWSQKPVPGDELNELISELASLIEGAEEAELYALAELCEALRDTYIAVLEGRISLSEQFFQVVKDAHEQLIGMMDNIAAVQSVEPAKEQVQQLTQLLETAAPASISDMEEETIELGEMPTLEVDTGIDFDLEAKLTAAEEGLEAEYAGLDEPSNEDLIPEDANLADLAIEEEIVIDEPEEEQPSAEEAAEPTEEEIAKAELTRDPELVEIFLEEANDIMESTATSLHKWIEDPSSMFEVEELQRDLHTLKGGARMAEISEIGDLSHELEFLYEGLSDGRLKTAQPLFDLLLECHDRLADMLDELRNTNFCRPADDLIACLHAFRTNPEAGVPDLKEFAQPKQPEKKVAATEQVKPVTPQEVPTVAVDLDDLSLADEDVLEIFLDEASEIVESIEHTADNWSKEPAAAQYADELLRHLHTLKGGARLAGLSKLGNYTHDFELFITEAQNKLPNVEPEFFKEVMSRQDILLVHVDAVKAYMKGEQPMVATVSEEAEHPAFEVTEEEGELLREEASADIIPFTPPKPAEGRQLANGMPAKVSPISKAQQMLQTSRRAPQEMVKVPADLLESLVNLAGETSITRGRVEQQISDISFTLEEMHTTIERVREQLRRLDMETQAQIISKHEADSGIHMLDFDPLEMDQYSELTQLSRSLFESASDLMDLKDALTDKNRDAETLLLQQARVNTELQEGLMQTRMVPFSRLLPRLRRIVRQVSTELGKRVEFNVLNAEGEMDRTVLERMVAPLEHMLRNAVDHGIESEEARANAGKEPVGHITLSLSREGGNVMLELADDGNGVNIEAVRAKAIERGLMDSDADLSDSEIMQFILEAGFSTAKEVTQISGRGVGMDVVHSEIKQLGGNVVIQSQPGQGTTFVVRLPFTVSVNRALMVYIGDDLYAIPLNSIEGVVRVSPYELEAYYEEDAPDFEYAGQDYKLRYLGDILHKRGKPNLQGVMAPLPVILTRGAEHTVALQVDSLAGSREIVVKTLGAQFAMVNGVSGATILGDGRVVIILDLVALIRTDYAHHALAPVGVTIEAPVEEVVEEVEEAKIPTVMVVDDSVTVRKVTSRLLERNGYEVMTAKDGVEAIAQLQDRKPDVMLLDIEMPRMDGFEVASTVRNDRRLKNLPIIMITSRTGEKHRERAMSIGVNEYLGKPFQEGPLLETIEKMVKVNG</sequence>
<gene>
    <name evidence="14" type="ORF">ORQ98_15255</name>
</gene>
<feature type="region of interest" description="Disordered" evidence="9">
    <location>
        <begin position="649"/>
        <end position="680"/>
    </location>
</feature>
<dbReference type="SMART" id="SM00448">
    <property type="entry name" value="REC"/>
    <property type="match status" value="1"/>
</dbReference>
<dbReference type="EMBL" id="JAPMOU010000019">
    <property type="protein sequence ID" value="MDE1463319.1"/>
    <property type="molecule type" value="Genomic_DNA"/>
</dbReference>
<feature type="modified residue" description="Phosphohistidine" evidence="7">
    <location>
        <position position="1441"/>
    </location>
</feature>
<accession>A0ABT5UDZ4</accession>
<protein>
    <recommendedName>
        <fullName evidence="2">histidine kinase</fullName>
        <ecNumber evidence="2">2.7.13.3</ecNumber>
    </recommendedName>
</protein>
<dbReference type="SMART" id="SM00073">
    <property type="entry name" value="HPT"/>
    <property type="match status" value="4"/>
</dbReference>
<keyword evidence="5" id="KW-0418">Kinase</keyword>
<dbReference type="Proteomes" id="UP001528823">
    <property type="component" value="Unassembled WGS sequence"/>
</dbReference>
<dbReference type="PROSITE" id="PS50851">
    <property type="entry name" value="CHEW"/>
    <property type="match status" value="1"/>
</dbReference>
<dbReference type="PRINTS" id="PR00344">
    <property type="entry name" value="BCTRLSENSOR"/>
</dbReference>
<feature type="region of interest" description="Disordered" evidence="9">
    <location>
        <begin position="823"/>
        <end position="859"/>
    </location>
</feature>
<evidence type="ECO:0000313" key="14">
    <source>
        <dbReference type="EMBL" id="MDE1463319.1"/>
    </source>
</evidence>
<feature type="compositionally biased region" description="Acidic residues" evidence="9">
    <location>
        <begin position="649"/>
        <end position="662"/>
    </location>
</feature>
<dbReference type="EC" id="2.7.13.3" evidence="2"/>
<dbReference type="SMART" id="SM00260">
    <property type="entry name" value="CheW"/>
    <property type="match status" value="1"/>
</dbReference>
<dbReference type="InterPro" id="IPR036061">
    <property type="entry name" value="CheW-like_dom_sf"/>
</dbReference>
<dbReference type="Pfam" id="PF02518">
    <property type="entry name" value="HATPase_c"/>
    <property type="match status" value="1"/>
</dbReference>
<dbReference type="SUPFAM" id="SSF50341">
    <property type="entry name" value="CheW-like"/>
    <property type="match status" value="1"/>
</dbReference>
<dbReference type="RefSeq" id="WP_274689659.1">
    <property type="nucleotide sequence ID" value="NZ_JAPMOU010000019.1"/>
</dbReference>
<feature type="modified residue" description="4-aspartylphosphate" evidence="8">
    <location>
        <position position="2122"/>
    </location>
</feature>
<evidence type="ECO:0000259" key="13">
    <source>
        <dbReference type="PROSITE" id="PS50894"/>
    </source>
</evidence>
<reference evidence="14 15" key="1">
    <citation type="submission" date="2022-11" db="EMBL/GenBank/DDBJ databases">
        <title>Spartinivicinus poritis sp. nov., isolated from scleractinian coral Porites lutea.</title>
        <authorList>
            <person name="Zhang G."/>
            <person name="Cai L."/>
            <person name="Wei Q."/>
        </authorList>
    </citation>
    <scope>NUCLEOTIDE SEQUENCE [LARGE SCALE GENOMIC DNA]</scope>
    <source>
        <strain evidence="14 15">A2-2</strain>
    </source>
</reference>
<dbReference type="InterPro" id="IPR051315">
    <property type="entry name" value="Bact_Chemotaxis_CheA"/>
</dbReference>
<dbReference type="InterPro" id="IPR005467">
    <property type="entry name" value="His_kinase_dom"/>
</dbReference>
<feature type="domain" description="HPt" evidence="13">
    <location>
        <begin position="857"/>
        <end position="961"/>
    </location>
</feature>
<dbReference type="InterPro" id="IPR004105">
    <property type="entry name" value="CheA-like_dim"/>
</dbReference>
<keyword evidence="3 8" id="KW-0597">Phosphoprotein</keyword>
<feature type="domain" description="Response regulatory" evidence="11">
    <location>
        <begin position="2073"/>
        <end position="2189"/>
    </location>
</feature>
<evidence type="ECO:0000256" key="1">
    <source>
        <dbReference type="ARBA" id="ARBA00000085"/>
    </source>
</evidence>
<keyword evidence="4" id="KW-0808">Transferase</keyword>
<comment type="catalytic activity">
    <reaction evidence="1">
        <text>ATP + protein L-histidine = ADP + protein N-phospho-L-histidine.</text>
        <dbReference type="EC" id="2.7.13.3"/>
    </reaction>
</comment>
<evidence type="ECO:0000256" key="8">
    <source>
        <dbReference type="PROSITE-ProRule" id="PRU00169"/>
    </source>
</evidence>
<dbReference type="InterPro" id="IPR002545">
    <property type="entry name" value="CheW-lke_dom"/>
</dbReference>
<feature type="modified residue" description="Phosphohistidine" evidence="7">
    <location>
        <position position="904"/>
    </location>
</feature>
<evidence type="ECO:0000256" key="9">
    <source>
        <dbReference type="SAM" id="MobiDB-lite"/>
    </source>
</evidence>
<evidence type="ECO:0000256" key="2">
    <source>
        <dbReference type="ARBA" id="ARBA00012438"/>
    </source>
</evidence>
<dbReference type="InterPro" id="IPR008207">
    <property type="entry name" value="Sig_transdc_His_kin_Hpt_dom"/>
</dbReference>
<dbReference type="Pfam" id="PF01627">
    <property type="entry name" value="Hpt"/>
    <property type="match status" value="4"/>
</dbReference>
<dbReference type="SUPFAM" id="SSF47226">
    <property type="entry name" value="Histidine-containing phosphotransfer domain, HPT domain"/>
    <property type="match status" value="7"/>
</dbReference>
<feature type="compositionally biased region" description="Acidic residues" evidence="9">
    <location>
        <begin position="611"/>
        <end position="621"/>
    </location>
</feature>
<dbReference type="Pfam" id="PF26379">
    <property type="entry name" value="FimL_2nd"/>
    <property type="match status" value="1"/>
</dbReference>
<dbReference type="CDD" id="cd00088">
    <property type="entry name" value="HPT"/>
    <property type="match status" value="4"/>
</dbReference>
<feature type="domain" description="CheW-like" evidence="12">
    <location>
        <begin position="1905"/>
        <end position="2044"/>
    </location>
</feature>